<feature type="signal peptide" evidence="1">
    <location>
        <begin position="1"/>
        <end position="23"/>
    </location>
</feature>
<dbReference type="AlphaFoldDB" id="A0A377F6Q1"/>
<sequence>MLGKVFFVVLSCSLLLNPLATYARNYPCSGKREVFLTVPLMANSFAMMELLVNPKKSVLKTHDNFCFYICA</sequence>
<protein>
    <recommendedName>
        <fullName evidence="4">Fimbrial protein</fullName>
    </recommendedName>
</protein>
<reference evidence="2 3" key="1">
    <citation type="submission" date="2018-06" db="EMBL/GenBank/DDBJ databases">
        <authorList>
            <consortium name="Pathogen Informatics"/>
            <person name="Doyle S."/>
        </authorList>
    </citation>
    <scope>NUCLEOTIDE SEQUENCE [LARGE SCALE GENOMIC DNA]</scope>
    <source>
        <strain evidence="2 3">NCTC13148</strain>
    </source>
</reference>
<feature type="chain" id="PRO_5016680435" description="Fimbrial protein" evidence="1">
    <location>
        <begin position="24"/>
        <end position="71"/>
    </location>
</feature>
<evidence type="ECO:0000256" key="1">
    <source>
        <dbReference type="SAM" id="SignalP"/>
    </source>
</evidence>
<dbReference type="Proteomes" id="UP000254255">
    <property type="component" value="Unassembled WGS sequence"/>
</dbReference>
<organism evidence="2 3">
    <name type="scientific">Escherichia coli</name>
    <dbReference type="NCBI Taxonomy" id="562"/>
    <lineage>
        <taxon>Bacteria</taxon>
        <taxon>Pseudomonadati</taxon>
        <taxon>Pseudomonadota</taxon>
        <taxon>Gammaproteobacteria</taxon>
        <taxon>Enterobacterales</taxon>
        <taxon>Enterobacteriaceae</taxon>
        <taxon>Escherichia</taxon>
    </lineage>
</organism>
<dbReference type="EMBL" id="UGET01000006">
    <property type="protein sequence ID" value="STN25645.1"/>
    <property type="molecule type" value="Genomic_DNA"/>
</dbReference>
<proteinExistence type="predicted"/>
<evidence type="ECO:0008006" key="4">
    <source>
        <dbReference type="Google" id="ProtNLM"/>
    </source>
</evidence>
<accession>A0A377F6Q1</accession>
<keyword evidence="1" id="KW-0732">Signal</keyword>
<name>A0A377F6Q1_ECOLX</name>
<gene>
    <name evidence="2" type="ORF">NCTC13148_06053</name>
</gene>
<evidence type="ECO:0000313" key="2">
    <source>
        <dbReference type="EMBL" id="STN25645.1"/>
    </source>
</evidence>
<evidence type="ECO:0000313" key="3">
    <source>
        <dbReference type="Proteomes" id="UP000254255"/>
    </source>
</evidence>